<accession>A0A518GFN0</accession>
<feature type="signal peptide" evidence="1">
    <location>
        <begin position="1"/>
        <end position="23"/>
    </location>
</feature>
<keyword evidence="1" id="KW-0732">Signal</keyword>
<dbReference type="AlphaFoldDB" id="A0A518GFN0"/>
<proteinExistence type="predicted"/>
<dbReference type="RefSeq" id="WP_231690945.1">
    <property type="nucleotide sequence ID" value="NZ_CP036298.1"/>
</dbReference>
<evidence type="ECO:0000256" key="1">
    <source>
        <dbReference type="SAM" id="SignalP"/>
    </source>
</evidence>
<evidence type="ECO:0008006" key="4">
    <source>
        <dbReference type="Google" id="ProtNLM"/>
    </source>
</evidence>
<feature type="chain" id="PRO_5021884001" description="Porin" evidence="1">
    <location>
        <begin position="24"/>
        <end position="440"/>
    </location>
</feature>
<dbReference type="InterPro" id="IPR011486">
    <property type="entry name" value="BBP2"/>
</dbReference>
<dbReference type="SUPFAM" id="SSF56935">
    <property type="entry name" value="Porins"/>
    <property type="match status" value="1"/>
</dbReference>
<gene>
    <name evidence="2" type="ORF">Q31a_57880</name>
</gene>
<dbReference type="EMBL" id="CP036298">
    <property type="protein sequence ID" value="QDV27399.1"/>
    <property type="molecule type" value="Genomic_DNA"/>
</dbReference>
<sequence length="440" mass="47654" precursor="true">MKITKLALSAAIAATCLGGAAFAASPAQQPASDYEYYAAQPAPVTTAAAVRSQYAAVIPASSSCGDAPVSCCDTSGINACDSMGGFLGGGCDSASGCSDEPWKLFQNDVLGFTIGGWSQVGYHTYNNSLFNNRANNVELQQAWMYAERVADGSNGLGFGGRIDYIYGTDGPNTQSFGPGNGHWDNTWDNGVGDAGYGHAIPQLYVEAAYGDLSVKVGHFFTLIGYEVVGATGNFFYSHSYTMNNSEPFTHTGALAQYQASDKLTLYGGYVLGWDSAFEDNGDAFLGGSSYDYSDNVNITGQFMFGRFANDEVGYMSSTVISSQLTDNWQHVLWIDLLDTDGTGRSTERETFDVNNYLLYTINDQVTWGQRLEWYNVDKGIYGVNAGRSDIYAYTTGINYAPTSNLMFRPEIRWDWDKDNVAGNELGSSQTTFGTDMIFTF</sequence>
<reference evidence="2 3" key="1">
    <citation type="submission" date="2019-02" db="EMBL/GenBank/DDBJ databases">
        <title>Deep-cultivation of Planctomycetes and their phenomic and genomic characterization uncovers novel biology.</title>
        <authorList>
            <person name="Wiegand S."/>
            <person name="Jogler M."/>
            <person name="Boedeker C."/>
            <person name="Pinto D."/>
            <person name="Vollmers J."/>
            <person name="Rivas-Marin E."/>
            <person name="Kohn T."/>
            <person name="Peeters S.H."/>
            <person name="Heuer A."/>
            <person name="Rast P."/>
            <person name="Oberbeckmann S."/>
            <person name="Bunk B."/>
            <person name="Jeske O."/>
            <person name="Meyerdierks A."/>
            <person name="Storesund J.E."/>
            <person name="Kallscheuer N."/>
            <person name="Luecker S."/>
            <person name="Lage O.M."/>
            <person name="Pohl T."/>
            <person name="Merkel B.J."/>
            <person name="Hornburger P."/>
            <person name="Mueller R.-W."/>
            <person name="Bruemmer F."/>
            <person name="Labrenz M."/>
            <person name="Spormann A.M."/>
            <person name="Op den Camp H."/>
            <person name="Overmann J."/>
            <person name="Amann R."/>
            <person name="Jetten M.S.M."/>
            <person name="Mascher T."/>
            <person name="Medema M.H."/>
            <person name="Devos D.P."/>
            <person name="Kaster A.-K."/>
            <person name="Ovreas L."/>
            <person name="Rohde M."/>
            <person name="Galperin M.Y."/>
            <person name="Jogler C."/>
        </authorList>
    </citation>
    <scope>NUCLEOTIDE SEQUENCE [LARGE SCALE GENOMIC DNA]</scope>
    <source>
        <strain evidence="2 3">Q31a</strain>
    </source>
</reference>
<keyword evidence="3" id="KW-1185">Reference proteome</keyword>
<dbReference type="Pfam" id="PF07642">
    <property type="entry name" value="BBP2"/>
    <property type="match status" value="1"/>
</dbReference>
<name>A0A518GFN0_9BACT</name>
<protein>
    <recommendedName>
        <fullName evidence="4">Porin</fullName>
    </recommendedName>
</protein>
<evidence type="ECO:0000313" key="3">
    <source>
        <dbReference type="Proteomes" id="UP000318017"/>
    </source>
</evidence>
<dbReference type="Proteomes" id="UP000318017">
    <property type="component" value="Chromosome"/>
</dbReference>
<evidence type="ECO:0000313" key="2">
    <source>
        <dbReference type="EMBL" id="QDV27399.1"/>
    </source>
</evidence>
<organism evidence="2 3">
    <name type="scientific">Aureliella helgolandensis</name>
    <dbReference type="NCBI Taxonomy" id="2527968"/>
    <lineage>
        <taxon>Bacteria</taxon>
        <taxon>Pseudomonadati</taxon>
        <taxon>Planctomycetota</taxon>
        <taxon>Planctomycetia</taxon>
        <taxon>Pirellulales</taxon>
        <taxon>Pirellulaceae</taxon>
        <taxon>Aureliella</taxon>
    </lineage>
</organism>
<dbReference type="KEGG" id="ahel:Q31a_57880"/>